<evidence type="ECO:0000313" key="3">
    <source>
        <dbReference type="Proteomes" id="UP000806285"/>
    </source>
</evidence>
<dbReference type="RefSeq" id="WP_193675273.1">
    <property type="nucleotide sequence ID" value="NZ_JADDIV010000001.1"/>
</dbReference>
<dbReference type="EMBL" id="JADDIV010000001">
    <property type="protein sequence ID" value="MBE7366666.1"/>
    <property type="molecule type" value="Genomic_DNA"/>
</dbReference>
<reference evidence="2 3" key="1">
    <citation type="submission" date="2020-10" db="EMBL/GenBank/DDBJ databases">
        <title>Ramlibacter sp. HM2 16S ribosomal RNA gene Genome sequencing and assembly.</title>
        <authorList>
            <person name="Kang M."/>
        </authorList>
    </citation>
    <scope>NUCLEOTIDE SEQUENCE [LARGE SCALE GENOMIC DNA]</scope>
    <source>
        <strain evidence="2 3">HM2</strain>
    </source>
</reference>
<comment type="caution">
    <text evidence="2">The sequence shown here is derived from an EMBL/GenBank/DDBJ whole genome shotgun (WGS) entry which is preliminary data.</text>
</comment>
<gene>
    <name evidence="2" type="ORF">IM787_03710</name>
</gene>
<name>A0ABR9RZH9_9BURK</name>
<keyword evidence="3" id="KW-1185">Reference proteome</keyword>
<organism evidence="2 3">
    <name type="scientific">Ramlibacter pallidus</name>
    <dbReference type="NCBI Taxonomy" id="2780087"/>
    <lineage>
        <taxon>Bacteria</taxon>
        <taxon>Pseudomonadati</taxon>
        <taxon>Pseudomonadota</taxon>
        <taxon>Betaproteobacteria</taxon>
        <taxon>Burkholderiales</taxon>
        <taxon>Comamonadaceae</taxon>
        <taxon>Ramlibacter</taxon>
    </lineage>
</organism>
<protein>
    <submittedName>
        <fullName evidence="2">Uncharacterized protein</fullName>
    </submittedName>
</protein>
<dbReference type="Proteomes" id="UP000806285">
    <property type="component" value="Unassembled WGS sequence"/>
</dbReference>
<sequence length="68" mass="7683">MQRLFAPRQTAYTGGRMDTPREGRDSELSRRITVLLFFPRLDATPGPWLLFLASVCTFVAVRALELGI</sequence>
<evidence type="ECO:0000256" key="1">
    <source>
        <dbReference type="SAM" id="MobiDB-lite"/>
    </source>
</evidence>
<accession>A0ABR9RZH9</accession>
<feature type="region of interest" description="Disordered" evidence="1">
    <location>
        <begin position="1"/>
        <end position="25"/>
    </location>
</feature>
<proteinExistence type="predicted"/>
<evidence type="ECO:0000313" key="2">
    <source>
        <dbReference type="EMBL" id="MBE7366666.1"/>
    </source>
</evidence>